<dbReference type="STRING" id="1392250.A0A2I2GN14"/>
<dbReference type="InterPro" id="IPR056451">
    <property type="entry name" value="Znf_Tbcl_Rhp7"/>
</dbReference>
<dbReference type="InterPro" id="IPR032675">
    <property type="entry name" value="LRR_dom_sf"/>
</dbReference>
<dbReference type="SMART" id="SM00367">
    <property type="entry name" value="LRR_CC"/>
    <property type="match status" value="6"/>
</dbReference>
<keyword evidence="4" id="KW-1185">Reference proteome</keyword>
<dbReference type="InterPro" id="IPR001611">
    <property type="entry name" value="Leu-rich_rpt"/>
</dbReference>
<protein>
    <submittedName>
        <fullName evidence="3">Leucine rich repeat protein</fullName>
    </submittedName>
</protein>
<feature type="compositionally biased region" description="Low complexity" evidence="1">
    <location>
        <begin position="49"/>
        <end position="65"/>
    </location>
</feature>
<dbReference type="PANTHER" id="PTHR13318">
    <property type="entry name" value="PARTNER OF PAIRED, ISOFORM B-RELATED"/>
    <property type="match status" value="1"/>
</dbReference>
<dbReference type="RefSeq" id="XP_024709580.1">
    <property type="nucleotide sequence ID" value="XM_024848146.1"/>
</dbReference>
<evidence type="ECO:0000313" key="3">
    <source>
        <dbReference type="EMBL" id="PLB54278.1"/>
    </source>
</evidence>
<organism evidence="3 4">
    <name type="scientific">Aspergillus steynii IBT 23096</name>
    <dbReference type="NCBI Taxonomy" id="1392250"/>
    <lineage>
        <taxon>Eukaryota</taxon>
        <taxon>Fungi</taxon>
        <taxon>Dikarya</taxon>
        <taxon>Ascomycota</taxon>
        <taxon>Pezizomycotina</taxon>
        <taxon>Eurotiomycetes</taxon>
        <taxon>Eurotiomycetidae</taxon>
        <taxon>Eurotiales</taxon>
        <taxon>Aspergillaceae</taxon>
        <taxon>Aspergillus</taxon>
        <taxon>Aspergillus subgen. Circumdati</taxon>
    </lineage>
</organism>
<dbReference type="Pfam" id="PF23550">
    <property type="entry name" value="zf_Tbcl_Rhp7"/>
    <property type="match status" value="1"/>
</dbReference>
<feature type="compositionally biased region" description="Basic and acidic residues" evidence="1">
    <location>
        <begin position="88"/>
        <end position="102"/>
    </location>
</feature>
<dbReference type="InterPro" id="IPR006553">
    <property type="entry name" value="Leu-rich_rpt_Cys-con_subtyp"/>
</dbReference>
<proteinExistence type="predicted"/>
<dbReference type="OrthoDB" id="1924287at2759"/>
<feature type="compositionally biased region" description="Basic and acidic residues" evidence="1">
    <location>
        <begin position="32"/>
        <end position="48"/>
    </location>
</feature>
<dbReference type="Gene3D" id="3.80.10.10">
    <property type="entry name" value="Ribonuclease Inhibitor"/>
    <property type="match status" value="2"/>
</dbReference>
<dbReference type="Proteomes" id="UP000234275">
    <property type="component" value="Unassembled WGS sequence"/>
</dbReference>
<dbReference type="GO" id="GO:0031146">
    <property type="term" value="P:SCF-dependent proteasomal ubiquitin-dependent protein catabolic process"/>
    <property type="evidence" value="ECO:0007669"/>
    <property type="project" value="TreeGrafter"/>
</dbReference>
<comment type="caution">
    <text evidence="3">The sequence shown here is derived from an EMBL/GenBank/DDBJ whole genome shotgun (WGS) entry which is preliminary data.</text>
</comment>
<evidence type="ECO:0000259" key="2">
    <source>
        <dbReference type="Pfam" id="PF23550"/>
    </source>
</evidence>
<dbReference type="PANTHER" id="PTHR13318:SF234">
    <property type="entry name" value="RNI-LIKE PROTEIN"/>
    <property type="match status" value="1"/>
</dbReference>
<name>A0A2I2GN14_9EURO</name>
<dbReference type="GeneID" id="36555845"/>
<feature type="region of interest" description="Disordered" evidence="1">
    <location>
        <begin position="29"/>
        <end position="109"/>
    </location>
</feature>
<sequence>MADRRRTRNNIRGPHSALTDFLASNNISAAQIHDDHQRRLREAERQEAAENPPEAADATDANEPTGESPEQKKKRKRKESATLAKIKQSKEFARRKSRRTGEPDGDDDIIAREMLQEKSRPMPGQLENCEICSKRFTVTPYSKTGPGGGLLCAKCSKEVADDEKKSKAKKRAPRTGRRQNQSNLLDGIAQHGALSLAEMCTKKVADNINDIDEFGDLPSQLLHRLSQILSKRRALTPRTLNLFLRPDMDSIDIYDSAKLETEDFQKILTFMPSLAHINLRFAGQLKDQVLEYMLDRNPQVKSLQLDAANLVSDAYWRRMFRQFGPRLESLKLSNLDFALDDESVALMCETCRSLRRLKLKHCWKMGDGSLQAISTLPMLEHLSLGFVRDIRLENLLEAVSRTGPGLRTLSLEGFTNADDRLLETVHEKCDSLTKLRFSDNSVCTDQGFVKLFTDWSNPPLEVVDLSSTRDVDNNSPDGPAEATGLASQGFVALMNHSGGTIRKLNIASCRHVSRAAFEEVFSEGRRYPNLKELDVSFHAALDDYLVGRLFRCCPGIKKLVAFACFNIREVQVPLGVALIGGLKAQDSIVVEGAW</sequence>
<dbReference type="VEuPathDB" id="FungiDB:P170DRAFT_431905"/>
<feature type="domain" description="DNA repair protein rhp7 treble clef" evidence="2">
    <location>
        <begin position="123"/>
        <end position="160"/>
    </location>
</feature>
<dbReference type="GO" id="GO:0019005">
    <property type="term" value="C:SCF ubiquitin ligase complex"/>
    <property type="evidence" value="ECO:0007669"/>
    <property type="project" value="TreeGrafter"/>
</dbReference>
<reference evidence="3 4" key="1">
    <citation type="submission" date="2016-12" db="EMBL/GenBank/DDBJ databases">
        <title>The genomes of Aspergillus section Nigri reveals drivers in fungal speciation.</title>
        <authorList>
            <consortium name="DOE Joint Genome Institute"/>
            <person name="Vesth T.C."/>
            <person name="Nybo J."/>
            <person name="Theobald S."/>
            <person name="Brandl J."/>
            <person name="Frisvad J.C."/>
            <person name="Nielsen K.F."/>
            <person name="Lyhne E.K."/>
            <person name="Kogle M.E."/>
            <person name="Kuo A."/>
            <person name="Riley R."/>
            <person name="Clum A."/>
            <person name="Nolan M."/>
            <person name="Lipzen A."/>
            <person name="Salamov A."/>
            <person name="Henrissat B."/>
            <person name="Wiebenga A."/>
            <person name="De Vries R.P."/>
            <person name="Grigoriev I.V."/>
            <person name="Mortensen U.H."/>
            <person name="Andersen M.R."/>
            <person name="Baker S.E."/>
        </authorList>
    </citation>
    <scope>NUCLEOTIDE SEQUENCE [LARGE SCALE GENOMIC DNA]</scope>
    <source>
        <strain evidence="3 4">IBT 23096</strain>
    </source>
</reference>
<accession>A0A2I2GN14</accession>
<dbReference type="AlphaFoldDB" id="A0A2I2GN14"/>
<evidence type="ECO:0000313" key="4">
    <source>
        <dbReference type="Proteomes" id="UP000234275"/>
    </source>
</evidence>
<gene>
    <name evidence="3" type="ORF">P170DRAFT_431905</name>
</gene>
<dbReference type="SUPFAM" id="SSF52047">
    <property type="entry name" value="RNI-like"/>
    <property type="match status" value="1"/>
</dbReference>
<evidence type="ECO:0000256" key="1">
    <source>
        <dbReference type="SAM" id="MobiDB-lite"/>
    </source>
</evidence>
<dbReference type="Pfam" id="PF13516">
    <property type="entry name" value="LRR_6"/>
    <property type="match status" value="1"/>
</dbReference>
<dbReference type="EMBL" id="MSFO01000001">
    <property type="protein sequence ID" value="PLB54278.1"/>
    <property type="molecule type" value="Genomic_DNA"/>
</dbReference>
<dbReference type="FunFam" id="3.80.10.10:FF:000601">
    <property type="entry name" value="DNA repair protein Rad7, protein"/>
    <property type="match status" value="1"/>
</dbReference>